<accession>A0A9P3GI20</accession>
<dbReference type="EMBL" id="BPQB01000036">
    <property type="protein sequence ID" value="GJE93994.1"/>
    <property type="molecule type" value="Genomic_DNA"/>
</dbReference>
<name>A0A9P3GI20_9APHY</name>
<keyword evidence="3" id="KW-1185">Reference proteome</keyword>
<sequence>MLPPIGITADDEREGSFSVRVHRHAYPAQFPNRRTSSSTPRHQLSLRQCYPAPKANTLPL</sequence>
<proteinExistence type="predicted"/>
<evidence type="ECO:0000256" key="1">
    <source>
        <dbReference type="SAM" id="MobiDB-lite"/>
    </source>
</evidence>
<feature type="region of interest" description="Disordered" evidence="1">
    <location>
        <begin position="28"/>
        <end position="60"/>
    </location>
</feature>
<comment type="caution">
    <text evidence="2">The sequence shown here is derived from an EMBL/GenBank/DDBJ whole genome shotgun (WGS) entry which is preliminary data.</text>
</comment>
<evidence type="ECO:0000313" key="3">
    <source>
        <dbReference type="Proteomes" id="UP000703269"/>
    </source>
</evidence>
<gene>
    <name evidence="2" type="ORF">PsYK624_101610</name>
</gene>
<protein>
    <submittedName>
        <fullName evidence="2">Uncharacterized protein</fullName>
    </submittedName>
</protein>
<organism evidence="2 3">
    <name type="scientific">Phanerochaete sordida</name>
    <dbReference type="NCBI Taxonomy" id="48140"/>
    <lineage>
        <taxon>Eukaryota</taxon>
        <taxon>Fungi</taxon>
        <taxon>Dikarya</taxon>
        <taxon>Basidiomycota</taxon>
        <taxon>Agaricomycotina</taxon>
        <taxon>Agaricomycetes</taxon>
        <taxon>Polyporales</taxon>
        <taxon>Phanerochaetaceae</taxon>
        <taxon>Phanerochaete</taxon>
    </lineage>
</organism>
<dbReference type="AlphaFoldDB" id="A0A9P3GI20"/>
<feature type="compositionally biased region" description="Polar residues" evidence="1">
    <location>
        <begin position="32"/>
        <end position="46"/>
    </location>
</feature>
<reference evidence="2 3" key="1">
    <citation type="submission" date="2021-08" db="EMBL/GenBank/DDBJ databases">
        <title>Draft Genome Sequence of Phanerochaete sordida strain YK-624.</title>
        <authorList>
            <person name="Mori T."/>
            <person name="Dohra H."/>
            <person name="Suzuki T."/>
            <person name="Kawagishi H."/>
            <person name="Hirai H."/>
        </authorList>
    </citation>
    <scope>NUCLEOTIDE SEQUENCE [LARGE SCALE GENOMIC DNA]</scope>
    <source>
        <strain evidence="2 3">YK-624</strain>
    </source>
</reference>
<evidence type="ECO:0000313" key="2">
    <source>
        <dbReference type="EMBL" id="GJE93994.1"/>
    </source>
</evidence>
<dbReference type="Proteomes" id="UP000703269">
    <property type="component" value="Unassembled WGS sequence"/>
</dbReference>